<evidence type="ECO:0000313" key="2">
    <source>
        <dbReference type="EMBL" id="UQX88435.1"/>
    </source>
</evidence>
<keyword evidence="1" id="KW-0472">Membrane</keyword>
<sequence length="228" mass="23634">MPSSNRRATGGNTPVRWVTSVRLGVAFAVGLAVGLLLAVLGAARYAPAVGWDAAAATLLLWTWLVILPMGSDKTAEHATREDPTGPVADVVLLAASVVSLAAVGFFLLQASSAKGSAQDVLAGVGVGTVVLSWLVVHTVFTLRYAKLYYTGRDGGIDFNQSTPPRYTDFAYVAFTIGMTFQVSDTDLQTPAIRATALRQALLSYLFGAVILATSINLVAGLASSSGGG</sequence>
<dbReference type="RefSeq" id="WP_249771929.1">
    <property type="nucleotide sequence ID" value="NZ_CP097332.1"/>
</dbReference>
<keyword evidence="1" id="KW-1133">Transmembrane helix</keyword>
<accession>A0ABY4QY22</accession>
<evidence type="ECO:0000256" key="1">
    <source>
        <dbReference type="SAM" id="Phobius"/>
    </source>
</evidence>
<dbReference type="EMBL" id="CP097332">
    <property type="protein sequence ID" value="UQX88435.1"/>
    <property type="molecule type" value="Genomic_DNA"/>
</dbReference>
<organism evidence="2 3">
    <name type="scientific">Jatrophihabitans telluris</name>
    <dbReference type="NCBI Taxonomy" id="2038343"/>
    <lineage>
        <taxon>Bacteria</taxon>
        <taxon>Bacillati</taxon>
        <taxon>Actinomycetota</taxon>
        <taxon>Actinomycetes</taxon>
        <taxon>Jatrophihabitantales</taxon>
        <taxon>Jatrophihabitantaceae</taxon>
        <taxon>Jatrophihabitans</taxon>
    </lineage>
</organism>
<dbReference type="Proteomes" id="UP001056336">
    <property type="component" value="Chromosome"/>
</dbReference>
<feature type="transmembrane region" description="Helical" evidence="1">
    <location>
        <begin position="21"/>
        <end position="43"/>
    </location>
</feature>
<evidence type="ECO:0000313" key="3">
    <source>
        <dbReference type="Proteomes" id="UP001056336"/>
    </source>
</evidence>
<feature type="transmembrane region" description="Helical" evidence="1">
    <location>
        <begin position="201"/>
        <end position="222"/>
    </location>
</feature>
<dbReference type="InterPro" id="IPR009781">
    <property type="entry name" value="DUF1345"/>
</dbReference>
<proteinExistence type="predicted"/>
<dbReference type="Pfam" id="PF07077">
    <property type="entry name" value="DUF1345"/>
    <property type="match status" value="1"/>
</dbReference>
<protein>
    <submittedName>
        <fullName evidence="2">DUF1345 domain-containing protein</fullName>
    </submittedName>
</protein>
<reference evidence="2" key="1">
    <citation type="journal article" date="2018" name="Int. J. Syst. Evol. Microbiol.">
        <title>Jatrophihabitans telluris sp. nov., isolated from sediment soil of lava forest wetlands and the emended description of the genus Jatrophihabitans.</title>
        <authorList>
            <person name="Lee K.C."/>
            <person name="Suh M.K."/>
            <person name="Eom M.K."/>
            <person name="Kim K.K."/>
            <person name="Kim J.S."/>
            <person name="Kim D.S."/>
            <person name="Ko S.H."/>
            <person name="Shin Y.K."/>
            <person name="Lee J.S."/>
        </authorList>
    </citation>
    <scope>NUCLEOTIDE SEQUENCE</scope>
    <source>
        <strain evidence="2">N237</strain>
    </source>
</reference>
<reference evidence="2" key="2">
    <citation type="submission" date="2022-05" db="EMBL/GenBank/DDBJ databases">
        <authorList>
            <person name="Kim J.-S."/>
            <person name="Lee K."/>
            <person name="Suh M."/>
            <person name="Eom M."/>
            <person name="Kim J.-S."/>
            <person name="Kim D.-S."/>
            <person name="Ko S.-H."/>
            <person name="Shin Y."/>
            <person name="Lee J.-S."/>
        </authorList>
    </citation>
    <scope>NUCLEOTIDE SEQUENCE</scope>
    <source>
        <strain evidence="2">N237</strain>
    </source>
</reference>
<feature type="transmembrane region" description="Helical" evidence="1">
    <location>
        <begin position="90"/>
        <end position="108"/>
    </location>
</feature>
<keyword evidence="3" id="KW-1185">Reference proteome</keyword>
<keyword evidence="1" id="KW-0812">Transmembrane</keyword>
<gene>
    <name evidence="2" type="ORF">M6D93_00170</name>
</gene>
<feature type="transmembrane region" description="Helical" evidence="1">
    <location>
        <begin position="49"/>
        <end position="69"/>
    </location>
</feature>
<feature type="transmembrane region" description="Helical" evidence="1">
    <location>
        <begin position="120"/>
        <end position="142"/>
    </location>
</feature>
<name>A0ABY4QY22_9ACTN</name>